<proteinExistence type="predicted"/>
<dbReference type="EMBL" id="OA906511">
    <property type="protein sequence ID" value="CAD7285831.1"/>
    <property type="molecule type" value="Genomic_DNA"/>
</dbReference>
<gene>
    <name evidence="2" type="ORF">NMOB1V02_LOCUS13433</name>
</gene>
<protein>
    <submittedName>
        <fullName evidence="2">Uncharacterized protein</fullName>
    </submittedName>
</protein>
<dbReference type="Proteomes" id="UP000678499">
    <property type="component" value="Unassembled WGS sequence"/>
</dbReference>
<dbReference type="EMBL" id="CAJPEX010024474">
    <property type="protein sequence ID" value="CAG0925983.1"/>
    <property type="molecule type" value="Genomic_DNA"/>
</dbReference>
<sequence length="198" mass="22438">MLQKLEKAEEALRAAQERQRIEENAFAREKLNVEEVGAEVAEVQGKHLLLKNQLNAAIRQKEKLSKELDSIQTALEKDRKQLEKTRSKSKDMERSILQKTEEIKQLSSEINDLQKKKAEALEIACTSARKAQMVEGLLADSEAYRNSLKTKIDRLTNKKAKQAAEVKEMHGELASLTSQIAAAKKNIKKLDKSIKETE</sequence>
<keyword evidence="3" id="KW-1185">Reference proteome</keyword>
<feature type="coiled-coil region" evidence="1">
    <location>
        <begin position="2"/>
        <end position="193"/>
    </location>
</feature>
<evidence type="ECO:0000313" key="3">
    <source>
        <dbReference type="Proteomes" id="UP000678499"/>
    </source>
</evidence>
<dbReference type="AlphaFoldDB" id="A0A7R9C228"/>
<dbReference type="Gene3D" id="1.10.287.1490">
    <property type="match status" value="1"/>
</dbReference>
<name>A0A7R9C228_9CRUS</name>
<keyword evidence="1" id="KW-0175">Coiled coil</keyword>
<evidence type="ECO:0000256" key="1">
    <source>
        <dbReference type="SAM" id="Coils"/>
    </source>
</evidence>
<feature type="non-terminal residue" evidence="2">
    <location>
        <position position="1"/>
    </location>
</feature>
<organism evidence="2">
    <name type="scientific">Notodromas monacha</name>
    <dbReference type="NCBI Taxonomy" id="399045"/>
    <lineage>
        <taxon>Eukaryota</taxon>
        <taxon>Metazoa</taxon>
        <taxon>Ecdysozoa</taxon>
        <taxon>Arthropoda</taxon>
        <taxon>Crustacea</taxon>
        <taxon>Oligostraca</taxon>
        <taxon>Ostracoda</taxon>
        <taxon>Podocopa</taxon>
        <taxon>Podocopida</taxon>
        <taxon>Cypridocopina</taxon>
        <taxon>Cypridoidea</taxon>
        <taxon>Cyprididae</taxon>
        <taxon>Notodromas</taxon>
    </lineage>
</organism>
<accession>A0A7R9C228</accession>
<reference evidence="2" key="1">
    <citation type="submission" date="2020-11" db="EMBL/GenBank/DDBJ databases">
        <authorList>
            <person name="Tran Van P."/>
        </authorList>
    </citation>
    <scope>NUCLEOTIDE SEQUENCE</scope>
</reference>
<evidence type="ECO:0000313" key="2">
    <source>
        <dbReference type="EMBL" id="CAD7285831.1"/>
    </source>
</evidence>